<dbReference type="InParanoid" id="A8N080"/>
<proteinExistence type="predicted"/>
<feature type="compositionally biased region" description="Low complexity" evidence="1">
    <location>
        <begin position="1041"/>
        <end position="1055"/>
    </location>
</feature>
<evidence type="ECO:0000256" key="1">
    <source>
        <dbReference type="SAM" id="MobiDB-lite"/>
    </source>
</evidence>
<dbReference type="CDD" id="cd11576">
    <property type="entry name" value="GH99_GH71_like_2"/>
    <property type="match status" value="1"/>
</dbReference>
<feature type="compositionally biased region" description="Low complexity" evidence="1">
    <location>
        <begin position="981"/>
        <end position="1007"/>
    </location>
</feature>
<comment type="caution">
    <text evidence="2">The sequence shown here is derived from an EMBL/GenBank/DDBJ whole genome shotgun (WGS) entry which is preliminary data.</text>
</comment>
<feature type="region of interest" description="Disordered" evidence="1">
    <location>
        <begin position="449"/>
        <end position="1055"/>
    </location>
</feature>
<dbReference type="OrthoDB" id="2589715at2759"/>
<gene>
    <name evidence="2" type="ORF">CC1G_02849</name>
</gene>
<keyword evidence="3" id="KW-1185">Reference proteome</keyword>
<dbReference type="Gene3D" id="3.20.20.80">
    <property type="entry name" value="Glycosidases"/>
    <property type="match status" value="1"/>
</dbReference>
<feature type="compositionally biased region" description="Low complexity" evidence="1">
    <location>
        <begin position="543"/>
        <end position="552"/>
    </location>
</feature>
<dbReference type="Proteomes" id="UP000001861">
    <property type="component" value="Unassembled WGS sequence"/>
</dbReference>
<feature type="compositionally biased region" description="Low complexity" evidence="1">
    <location>
        <begin position="453"/>
        <end position="470"/>
    </location>
</feature>
<feature type="compositionally biased region" description="Polar residues" evidence="1">
    <location>
        <begin position="860"/>
        <end position="896"/>
    </location>
</feature>
<feature type="compositionally biased region" description="Low complexity" evidence="1">
    <location>
        <begin position="773"/>
        <end position="791"/>
    </location>
</feature>
<feature type="compositionally biased region" description="Low complexity" evidence="1">
    <location>
        <begin position="1019"/>
        <end position="1033"/>
    </location>
</feature>
<dbReference type="RefSeq" id="XP_001828268.2">
    <property type="nucleotide sequence ID" value="XM_001828216.2"/>
</dbReference>
<feature type="compositionally biased region" description="Pro residues" evidence="1">
    <location>
        <begin position="627"/>
        <end position="641"/>
    </location>
</feature>
<dbReference type="OMA" id="EGKWGWN"/>
<reference evidence="2 3" key="1">
    <citation type="journal article" date="2010" name="Proc. Natl. Acad. Sci. U.S.A.">
        <title>Insights into evolution of multicellular fungi from the assembled chromosomes of the mushroom Coprinopsis cinerea (Coprinus cinereus).</title>
        <authorList>
            <person name="Stajich J.E."/>
            <person name="Wilke S.K."/>
            <person name="Ahren D."/>
            <person name="Au C.H."/>
            <person name="Birren B.W."/>
            <person name="Borodovsky M."/>
            <person name="Burns C."/>
            <person name="Canback B."/>
            <person name="Casselton L.A."/>
            <person name="Cheng C.K."/>
            <person name="Deng J."/>
            <person name="Dietrich F.S."/>
            <person name="Fargo D.C."/>
            <person name="Farman M.L."/>
            <person name="Gathman A.C."/>
            <person name="Goldberg J."/>
            <person name="Guigo R."/>
            <person name="Hoegger P.J."/>
            <person name="Hooker J.B."/>
            <person name="Huggins A."/>
            <person name="James T.Y."/>
            <person name="Kamada T."/>
            <person name="Kilaru S."/>
            <person name="Kodira C."/>
            <person name="Kues U."/>
            <person name="Kupfer D."/>
            <person name="Kwan H.S."/>
            <person name="Lomsadze A."/>
            <person name="Li W."/>
            <person name="Lilly W.W."/>
            <person name="Ma L.J."/>
            <person name="Mackey A.J."/>
            <person name="Manning G."/>
            <person name="Martin F."/>
            <person name="Muraguchi H."/>
            <person name="Natvig D.O."/>
            <person name="Palmerini H."/>
            <person name="Ramesh M.A."/>
            <person name="Rehmeyer C.J."/>
            <person name="Roe B.A."/>
            <person name="Shenoy N."/>
            <person name="Stanke M."/>
            <person name="Ter-Hovhannisyan V."/>
            <person name="Tunlid A."/>
            <person name="Velagapudi R."/>
            <person name="Vision T.J."/>
            <person name="Zeng Q."/>
            <person name="Zolan M.E."/>
            <person name="Pukkila P.J."/>
        </authorList>
    </citation>
    <scope>NUCLEOTIDE SEQUENCE [LARGE SCALE GENOMIC DNA]</scope>
    <source>
        <strain evidence="3">Okayama-7 / 130 / ATCC MYA-4618 / FGSC 9003</strain>
    </source>
</reference>
<accession>A8N080</accession>
<dbReference type="AlphaFoldDB" id="A8N080"/>
<dbReference type="VEuPathDB" id="FungiDB:CC1G_02849"/>
<feature type="compositionally biased region" description="Low complexity" evidence="1">
    <location>
        <begin position="816"/>
        <end position="834"/>
    </location>
</feature>
<dbReference type="EMBL" id="AACS02000001">
    <property type="protein sequence ID" value="EAU93619.2"/>
    <property type="molecule type" value="Genomic_DNA"/>
</dbReference>
<feature type="compositionally biased region" description="Polar residues" evidence="1">
    <location>
        <begin position="1008"/>
        <end position="1018"/>
    </location>
</feature>
<sequence length="1099" mass="116127">MASSSSTERILKRANPSTIQGKFLVGYQGWFTCAGDGEPIGPGHHGWLHWLNHPIPNGGRPNLDLWPDVSSYDPSELYEVPGLKTKNGEPVHVFSSRNPKTVQRHFRWMAEHGVDGAFLQRFAGECDPSNEGHRRLRDEVGDRVREAAEQEGRVFAIMYDVTGVPAERIQHILVQDWLHLIRQKRILDSPAYLREKGRPVVALWGIPKLTPRKGFGFENRGHTPAMVRAIAQFFRNTTPGGVYLMAGTPTHWRTAEGDSDRNPEWPAVWLNEFDAISPWTIGRYKTEEEADSFAENSLKGDFERIQQNNQQTGRKVDYIPVVWPGGSGHNLSEGKWGFNDAPRKGGRFLWKQIFNAYRVGARIMYGAMWDEYDEGTALMPAVTHKHKLPASERWTFMALDQDGHDLPSDWYMRICGFAGEVLRGERRVFETFPSKELQDYWSTRPKYEERAITSTEGSSSSSGAPTTGSSNQGGQSYEEWLNSQQKSQEDEAPPPPYTLEAEEPVTSPPAPAATASSAPPTVAPAAAATSSVPQPIQGPAPTGPTVAGPQTQISDRPVGNTAPPASVQTYPAASQAYNYGGPAAPTGGPIAPAPSDPVANLTNDFGRVGLSGPAGGQPVVSGGPTSAPYPPTRISPPPVHPAHPAAHQSPPTRPPTTTGTQPPPASYSRPQSSHSNAAGPSPTNPPVSTHSTGTWAAPQWPPSDWRVPGGASSNPATSGAPAQGSGYPGGANLSRPQTFTASSMTQAGSTSLHHSQSVHHSSSLRPPAPPAATRPQSAQGNTTPATASTAPAPYPPPNMSTTAPPTPYGAPGSGYGNMPPYGSSYPSNNMPSGPSGYGGPPAPGSSYVPPGNPNFPSGPVRTSTLDDYGAQSSGYPSYHSTAPSFPANSYPSSSDPNQPPTWSGGHSPHTSPPISPGPQTVNANFPGGPGYPSQPPSSYPSFPYGPGGEAPGQYGNTSMPQAHGHYQPPPPSGPYQPAYPNPQHGGTPSSYPQPSSPTSFPTASHPTGTSTPIGNQSMPWPGGPATSSTSGPSNYGGYGHGSSSSKPSGISFPAAGSSALGLAWSAVDKVAGRKTREQLESQVGNLAQSGSKLFSKFTK</sequence>
<feature type="compositionally biased region" description="Low complexity" evidence="1">
    <location>
        <begin position="749"/>
        <end position="765"/>
    </location>
</feature>
<dbReference type="eggNOG" id="ENOG502S12Q">
    <property type="taxonomic scope" value="Eukaryota"/>
</dbReference>
<dbReference type="HOGENOM" id="CLU_013292_0_0_1"/>
<protein>
    <submittedName>
        <fullName evidence="2">Xylosidase/arabinosidase</fullName>
    </submittedName>
</protein>
<evidence type="ECO:0000313" key="2">
    <source>
        <dbReference type="EMBL" id="EAU93619.2"/>
    </source>
</evidence>
<feature type="compositionally biased region" description="Low complexity" evidence="1">
    <location>
        <begin position="642"/>
        <end position="660"/>
    </location>
</feature>
<name>A8N080_COPC7</name>
<evidence type="ECO:0000313" key="3">
    <source>
        <dbReference type="Proteomes" id="UP000001861"/>
    </source>
</evidence>
<feature type="compositionally biased region" description="Pro residues" evidence="1">
    <location>
        <begin position="967"/>
        <end position="980"/>
    </location>
</feature>
<feature type="compositionally biased region" description="Low complexity" evidence="1">
    <location>
        <begin position="512"/>
        <end position="535"/>
    </location>
</feature>
<organism evidence="2 3">
    <name type="scientific">Coprinopsis cinerea (strain Okayama-7 / 130 / ATCC MYA-4618 / FGSC 9003)</name>
    <name type="common">Inky cap fungus</name>
    <name type="synonym">Hormographiella aspergillata</name>
    <dbReference type="NCBI Taxonomy" id="240176"/>
    <lineage>
        <taxon>Eukaryota</taxon>
        <taxon>Fungi</taxon>
        <taxon>Dikarya</taxon>
        <taxon>Basidiomycota</taxon>
        <taxon>Agaricomycotina</taxon>
        <taxon>Agaricomycetes</taxon>
        <taxon>Agaricomycetidae</taxon>
        <taxon>Agaricales</taxon>
        <taxon>Agaricineae</taxon>
        <taxon>Psathyrellaceae</taxon>
        <taxon>Coprinopsis</taxon>
    </lineage>
</organism>
<feature type="compositionally biased region" description="Pro residues" evidence="1">
    <location>
        <begin position="792"/>
        <end position="808"/>
    </location>
</feature>
<feature type="compositionally biased region" description="Polar residues" evidence="1">
    <location>
        <begin position="566"/>
        <end position="577"/>
    </location>
</feature>
<feature type="compositionally biased region" description="Polar residues" evidence="1">
    <location>
        <begin position="668"/>
        <end position="678"/>
    </location>
</feature>
<feature type="compositionally biased region" description="Polar residues" evidence="1">
    <location>
        <begin position="734"/>
        <end position="748"/>
    </location>
</feature>
<feature type="compositionally biased region" description="Low complexity" evidence="1">
    <location>
        <begin position="580"/>
        <end position="590"/>
    </location>
</feature>
<dbReference type="GeneID" id="6004575"/>
<dbReference type="KEGG" id="cci:CC1G_02849"/>